<evidence type="ECO:0000259" key="7">
    <source>
        <dbReference type="PROSITE" id="PS50850"/>
    </source>
</evidence>
<feature type="domain" description="Major facilitator superfamily (MFS) profile" evidence="7">
    <location>
        <begin position="1"/>
        <end position="124"/>
    </location>
</feature>
<keyword evidence="3 6" id="KW-0812">Transmembrane</keyword>
<evidence type="ECO:0000256" key="6">
    <source>
        <dbReference type="SAM" id="Phobius"/>
    </source>
</evidence>
<comment type="subcellular location">
    <subcellularLocation>
        <location evidence="1">Cell membrane</location>
        <topology evidence="1">Multi-pass membrane protein</topology>
    </subcellularLocation>
</comment>
<dbReference type="Gene3D" id="1.20.1250.20">
    <property type="entry name" value="MFS general substrate transporter like domains"/>
    <property type="match status" value="1"/>
</dbReference>
<evidence type="ECO:0000256" key="2">
    <source>
        <dbReference type="ARBA" id="ARBA00022448"/>
    </source>
</evidence>
<dbReference type="InterPro" id="IPR005828">
    <property type="entry name" value="MFS_sugar_transport-like"/>
</dbReference>
<feature type="transmembrane region" description="Helical" evidence="6">
    <location>
        <begin position="18"/>
        <end position="43"/>
    </location>
</feature>
<evidence type="ECO:0000256" key="5">
    <source>
        <dbReference type="ARBA" id="ARBA00023136"/>
    </source>
</evidence>
<name>A0ABT0WF59_9BACI</name>
<organism evidence="8 9">
    <name type="scientific">Neobacillus pocheonensis</name>
    <dbReference type="NCBI Taxonomy" id="363869"/>
    <lineage>
        <taxon>Bacteria</taxon>
        <taxon>Bacillati</taxon>
        <taxon>Bacillota</taxon>
        <taxon>Bacilli</taxon>
        <taxon>Bacillales</taxon>
        <taxon>Bacillaceae</taxon>
        <taxon>Neobacillus</taxon>
    </lineage>
</organism>
<dbReference type="PROSITE" id="PS50850">
    <property type="entry name" value="MFS"/>
    <property type="match status" value="1"/>
</dbReference>
<evidence type="ECO:0000313" key="8">
    <source>
        <dbReference type="EMBL" id="MCM2534883.1"/>
    </source>
</evidence>
<proteinExistence type="predicted"/>
<dbReference type="Proteomes" id="UP001523262">
    <property type="component" value="Unassembled WGS sequence"/>
</dbReference>
<evidence type="ECO:0000256" key="3">
    <source>
        <dbReference type="ARBA" id="ARBA00022692"/>
    </source>
</evidence>
<evidence type="ECO:0000256" key="1">
    <source>
        <dbReference type="ARBA" id="ARBA00004651"/>
    </source>
</evidence>
<dbReference type="EMBL" id="JAMQCR010000002">
    <property type="protein sequence ID" value="MCM2534883.1"/>
    <property type="molecule type" value="Genomic_DNA"/>
</dbReference>
<dbReference type="InterPro" id="IPR020846">
    <property type="entry name" value="MFS_dom"/>
</dbReference>
<keyword evidence="4 6" id="KW-1133">Transmembrane helix</keyword>
<keyword evidence="5 6" id="KW-0472">Membrane</keyword>
<comment type="caution">
    <text evidence="8">The sequence shown here is derived from an EMBL/GenBank/DDBJ whole genome shotgun (WGS) entry which is preliminary data.</text>
</comment>
<reference evidence="8 9" key="1">
    <citation type="submission" date="2022-06" db="EMBL/GenBank/DDBJ databases">
        <authorList>
            <person name="Jeon C.O."/>
        </authorList>
    </citation>
    <scope>NUCLEOTIDE SEQUENCE [LARGE SCALE GENOMIC DNA]</scope>
    <source>
        <strain evidence="8 9">KCTC 13943</strain>
    </source>
</reference>
<dbReference type="SUPFAM" id="SSF103473">
    <property type="entry name" value="MFS general substrate transporter"/>
    <property type="match status" value="1"/>
</dbReference>
<evidence type="ECO:0000313" key="9">
    <source>
        <dbReference type="Proteomes" id="UP001523262"/>
    </source>
</evidence>
<evidence type="ECO:0000256" key="4">
    <source>
        <dbReference type="ARBA" id="ARBA00022989"/>
    </source>
</evidence>
<gene>
    <name evidence="8" type="ORF">NDK43_24240</name>
</gene>
<keyword evidence="9" id="KW-1185">Reference proteome</keyword>
<protein>
    <submittedName>
        <fullName evidence="8">MFS transporter</fullName>
    </submittedName>
</protein>
<sequence length="131" mass="14813">MGRLVPGDFQSYYRNGDFVIAIVVFLFGATLNPVLIVEFGFLINFIERTFSSNLYCYTSELYGTEVRSFGQGITYGIGRFSNVLRPFIISFVYTGFGYLNVFILISLVWIVSGLAIFLGPRTSKRSLEEIN</sequence>
<dbReference type="InterPro" id="IPR036259">
    <property type="entry name" value="MFS_trans_sf"/>
</dbReference>
<keyword evidence="2" id="KW-0813">Transport</keyword>
<dbReference type="Pfam" id="PF00083">
    <property type="entry name" value="Sugar_tr"/>
    <property type="match status" value="1"/>
</dbReference>
<feature type="transmembrane region" description="Helical" evidence="6">
    <location>
        <begin position="96"/>
        <end position="118"/>
    </location>
</feature>
<accession>A0ABT0WF59</accession>